<dbReference type="Pfam" id="PF04542">
    <property type="entry name" value="Sigma70_r2"/>
    <property type="match status" value="1"/>
</dbReference>
<proteinExistence type="inferred from homology"/>
<dbReference type="InterPro" id="IPR014284">
    <property type="entry name" value="RNA_pol_sigma-70_dom"/>
</dbReference>
<evidence type="ECO:0000313" key="9">
    <source>
        <dbReference type="Proteomes" id="UP000253606"/>
    </source>
</evidence>
<evidence type="ECO:0000256" key="5">
    <source>
        <dbReference type="ARBA" id="ARBA00023163"/>
    </source>
</evidence>
<evidence type="ECO:0000259" key="7">
    <source>
        <dbReference type="Pfam" id="PF08281"/>
    </source>
</evidence>
<dbReference type="InterPro" id="IPR013324">
    <property type="entry name" value="RNA_pol_sigma_r3/r4-like"/>
</dbReference>
<dbReference type="OrthoDB" id="9784984at2"/>
<dbReference type="SUPFAM" id="SSF88946">
    <property type="entry name" value="Sigma2 domain of RNA polymerase sigma factors"/>
    <property type="match status" value="1"/>
</dbReference>
<keyword evidence="5" id="KW-0804">Transcription</keyword>
<dbReference type="InterPro" id="IPR013325">
    <property type="entry name" value="RNA_pol_sigma_r2"/>
</dbReference>
<feature type="domain" description="RNA polymerase sigma-70 region 2" evidence="6">
    <location>
        <begin position="23"/>
        <end position="84"/>
    </location>
</feature>
<dbReference type="SUPFAM" id="SSF88659">
    <property type="entry name" value="Sigma3 and sigma4 domains of RNA polymerase sigma factors"/>
    <property type="match status" value="1"/>
</dbReference>
<accession>A0A2Z5FWS7</accession>
<keyword evidence="3" id="KW-0731">Sigma factor</keyword>
<dbReference type="InterPro" id="IPR036388">
    <property type="entry name" value="WH-like_DNA-bd_sf"/>
</dbReference>
<dbReference type="InterPro" id="IPR007627">
    <property type="entry name" value="RNA_pol_sigma70_r2"/>
</dbReference>
<sequence length="191" mass="22056">MPEADQRTVDQDQLIALAMEKDGSRLLSYIRNHVVDRSTAEDILQEVFCELIETYRLMKPIEQVSAWMFRVAKNRIIDAFRKRKGESLNDERYRSEEGEPLLLEDLLPSPEEGPDATFVRGVLLEELDEALDELPEAQRAVFIAHEIDGLSFKEIAAETNVGVNTLLSRKRYAVLHLRKRLHSIYQEFGKK</sequence>
<dbReference type="KEGG" id="abas:ACPOL_1992"/>
<dbReference type="GO" id="GO:0006352">
    <property type="term" value="P:DNA-templated transcription initiation"/>
    <property type="evidence" value="ECO:0007669"/>
    <property type="project" value="InterPro"/>
</dbReference>
<dbReference type="PANTHER" id="PTHR43133">
    <property type="entry name" value="RNA POLYMERASE ECF-TYPE SIGMA FACTO"/>
    <property type="match status" value="1"/>
</dbReference>
<dbReference type="GO" id="GO:0003677">
    <property type="term" value="F:DNA binding"/>
    <property type="evidence" value="ECO:0007669"/>
    <property type="project" value="UniProtKB-KW"/>
</dbReference>
<keyword evidence="4" id="KW-0238">DNA-binding</keyword>
<evidence type="ECO:0000256" key="4">
    <source>
        <dbReference type="ARBA" id="ARBA00023125"/>
    </source>
</evidence>
<dbReference type="Proteomes" id="UP000253606">
    <property type="component" value="Chromosome"/>
</dbReference>
<protein>
    <submittedName>
        <fullName evidence="8">RNA polymerase sigma-70 factor, ECF subfamily</fullName>
    </submittedName>
</protein>
<dbReference type="InterPro" id="IPR039425">
    <property type="entry name" value="RNA_pol_sigma-70-like"/>
</dbReference>
<dbReference type="EMBL" id="CP030840">
    <property type="protein sequence ID" value="AXC11328.1"/>
    <property type="molecule type" value="Genomic_DNA"/>
</dbReference>
<gene>
    <name evidence="8" type="ORF">ACPOL_1992</name>
</gene>
<dbReference type="InterPro" id="IPR013249">
    <property type="entry name" value="RNA_pol_sigma70_r4_t2"/>
</dbReference>
<feature type="domain" description="RNA polymerase sigma factor 70 region 4 type 2" evidence="7">
    <location>
        <begin position="125"/>
        <end position="166"/>
    </location>
</feature>
<evidence type="ECO:0000256" key="3">
    <source>
        <dbReference type="ARBA" id="ARBA00023082"/>
    </source>
</evidence>
<comment type="similarity">
    <text evidence="1">Belongs to the sigma-70 factor family. ECF subfamily.</text>
</comment>
<dbReference type="Pfam" id="PF08281">
    <property type="entry name" value="Sigma70_r4_2"/>
    <property type="match status" value="1"/>
</dbReference>
<dbReference type="GO" id="GO:0016987">
    <property type="term" value="F:sigma factor activity"/>
    <property type="evidence" value="ECO:0007669"/>
    <property type="project" value="UniProtKB-KW"/>
</dbReference>
<reference evidence="8 9" key="1">
    <citation type="journal article" date="2018" name="Front. Microbiol.">
        <title>Hydrolytic Capabilities as a Key to Environmental Success: Chitinolytic and Cellulolytic Acidobacteria From Acidic Sub-arctic Soils and Boreal Peatlands.</title>
        <authorList>
            <person name="Belova S.E."/>
            <person name="Ravin N.V."/>
            <person name="Pankratov T.A."/>
            <person name="Rakitin A.L."/>
            <person name="Ivanova A.A."/>
            <person name="Beletsky A.V."/>
            <person name="Mardanov A.V."/>
            <person name="Sinninghe Damste J.S."/>
            <person name="Dedysh S.N."/>
        </authorList>
    </citation>
    <scope>NUCLEOTIDE SEQUENCE [LARGE SCALE GENOMIC DNA]</scope>
    <source>
        <strain evidence="8 9">SBC82</strain>
    </source>
</reference>
<keyword evidence="2" id="KW-0805">Transcription regulation</keyword>
<evidence type="ECO:0000256" key="1">
    <source>
        <dbReference type="ARBA" id="ARBA00010641"/>
    </source>
</evidence>
<name>A0A2Z5FWS7_9BACT</name>
<organism evidence="8 9">
    <name type="scientific">Acidisarcina polymorpha</name>
    <dbReference type="NCBI Taxonomy" id="2211140"/>
    <lineage>
        <taxon>Bacteria</taxon>
        <taxon>Pseudomonadati</taxon>
        <taxon>Acidobacteriota</taxon>
        <taxon>Terriglobia</taxon>
        <taxon>Terriglobales</taxon>
        <taxon>Acidobacteriaceae</taxon>
        <taxon>Acidisarcina</taxon>
    </lineage>
</organism>
<dbReference type="Gene3D" id="1.10.10.10">
    <property type="entry name" value="Winged helix-like DNA-binding domain superfamily/Winged helix DNA-binding domain"/>
    <property type="match status" value="1"/>
</dbReference>
<keyword evidence="9" id="KW-1185">Reference proteome</keyword>
<dbReference type="Gene3D" id="1.10.1740.10">
    <property type="match status" value="1"/>
</dbReference>
<dbReference type="PANTHER" id="PTHR43133:SF8">
    <property type="entry name" value="RNA POLYMERASE SIGMA FACTOR HI_1459-RELATED"/>
    <property type="match status" value="1"/>
</dbReference>
<dbReference type="AlphaFoldDB" id="A0A2Z5FWS7"/>
<evidence type="ECO:0000256" key="2">
    <source>
        <dbReference type="ARBA" id="ARBA00023015"/>
    </source>
</evidence>
<dbReference type="NCBIfam" id="TIGR02937">
    <property type="entry name" value="sigma70-ECF"/>
    <property type="match status" value="1"/>
</dbReference>
<evidence type="ECO:0000313" key="8">
    <source>
        <dbReference type="EMBL" id="AXC11328.1"/>
    </source>
</evidence>
<dbReference type="CDD" id="cd06171">
    <property type="entry name" value="Sigma70_r4"/>
    <property type="match status" value="1"/>
</dbReference>
<evidence type="ECO:0000259" key="6">
    <source>
        <dbReference type="Pfam" id="PF04542"/>
    </source>
</evidence>